<dbReference type="Gene3D" id="3.30.70.270">
    <property type="match status" value="1"/>
</dbReference>
<evidence type="ECO:0000313" key="2">
    <source>
        <dbReference type="Proteomes" id="UP001151760"/>
    </source>
</evidence>
<evidence type="ECO:0000313" key="1">
    <source>
        <dbReference type="EMBL" id="GJS77910.1"/>
    </source>
</evidence>
<gene>
    <name evidence="1" type="ORF">Tco_0727791</name>
</gene>
<comment type="caution">
    <text evidence="1">The sequence shown here is derived from an EMBL/GenBank/DDBJ whole genome shotgun (WGS) entry which is preliminary data.</text>
</comment>
<dbReference type="Proteomes" id="UP001151760">
    <property type="component" value="Unassembled WGS sequence"/>
</dbReference>
<dbReference type="CDD" id="cd01647">
    <property type="entry name" value="RT_LTR"/>
    <property type="match status" value="1"/>
</dbReference>
<reference evidence="1" key="1">
    <citation type="journal article" date="2022" name="Int. J. Mol. Sci.">
        <title>Draft Genome of Tanacetum Coccineum: Genomic Comparison of Closely Related Tanacetum-Family Plants.</title>
        <authorList>
            <person name="Yamashiro T."/>
            <person name="Shiraishi A."/>
            <person name="Nakayama K."/>
            <person name="Satake H."/>
        </authorList>
    </citation>
    <scope>NUCLEOTIDE SEQUENCE</scope>
</reference>
<dbReference type="InterPro" id="IPR043502">
    <property type="entry name" value="DNA/RNA_pol_sf"/>
</dbReference>
<proteinExistence type="predicted"/>
<dbReference type="EMBL" id="BQNB010010484">
    <property type="protein sequence ID" value="GJS77910.1"/>
    <property type="molecule type" value="Genomic_DNA"/>
</dbReference>
<protein>
    <recommendedName>
        <fullName evidence="3">Reverse transcriptase domain-containing protein</fullName>
    </recommendedName>
</protein>
<keyword evidence="2" id="KW-1185">Reference proteome</keyword>
<evidence type="ECO:0008006" key="3">
    <source>
        <dbReference type="Google" id="ProtNLM"/>
    </source>
</evidence>
<accession>A0ABQ4YJY0</accession>
<dbReference type="PANTHER" id="PTHR24559:SF444">
    <property type="entry name" value="REVERSE TRANSCRIPTASE DOMAIN-CONTAINING PROTEIN"/>
    <property type="match status" value="1"/>
</dbReference>
<dbReference type="InterPro" id="IPR053134">
    <property type="entry name" value="RNA-dir_DNA_polymerase"/>
</dbReference>
<sequence>MVRCSAEDRKRKSIMMDEDWMNVSITFPPVLARDLSEEAIMVEAKIEGYLVQRIHVDEGTSIEIMRVGKKQAVEPTKEMKPQEKISLTEEALVNPAHPDQLVAVEETVFSSEKSQVITKDVVEWLKAGIVRPVKYPTWISNPVLVKKGDGSWRMCIDFKNINSACPKDYYPLPEIDLKIESVMGFHFKCFLDEYKGYHQVQMAEEDEEKTDFYTD</sequence>
<dbReference type="InterPro" id="IPR043128">
    <property type="entry name" value="Rev_trsase/Diguanyl_cyclase"/>
</dbReference>
<dbReference type="PANTHER" id="PTHR24559">
    <property type="entry name" value="TRANSPOSON TY3-I GAG-POL POLYPROTEIN"/>
    <property type="match status" value="1"/>
</dbReference>
<organism evidence="1 2">
    <name type="scientific">Tanacetum coccineum</name>
    <dbReference type="NCBI Taxonomy" id="301880"/>
    <lineage>
        <taxon>Eukaryota</taxon>
        <taxon>Viridiplantae</taxon>
        <taxon>Streptophyta</taxon>
        <taxon>Embryophyta</taxon>
        <taxon>Tracheophyta</taxon>
        <taxon>Spermatophyta</taxon>
        <taxon>Magnoliopsida</taxon>
        <taxon>eudicotyledons</taxon>
        <taxon>Gunneridae</taxon>
        <taxon>Pentapetalae</taxon>
        <taxon>asterids</taxon>
        <taxon>campanulids</taxon>
        <taxon>Asterales</taxon>
        <taxon>Asteraceae</taxon>
        <taxon>Asteroideae</taxon>
        <taxon>Anthemideae</taxon>
        <taxon>Anthemidinae</taxon>
        <taxon>Tanacetum</taxon>
    </lineage>
</organism>
<reference evidence="1" key="2">
    <citation type="submission" date="2022-01" db="EMBL/GenBank/DDBJ databases">
        <authorList>
            <person name="Yamashiro T."/>
            <person name="Shiraishi A."/>
            <person name="Satake H."/>
            <person name="Nakayama K."/>
        </authorList>
    </citation>
    <scope>NUCLEOTIDE SEQUENCE</scope>
</reference>
<dbReference type="SUPFAM" id="SSF56672">
    <property type="entry name" value="DNA/RNA polymerases"/>
    <property type="match status" value="1"/>
</dbReference>
<name>A0ABQ4YJY0_9ASTR</name>
<dbReference type="Gene3D" id="3.10.10.10">
    <property type="entry name" value="HIV Type 1 Reverse Transcriptase, subunit A, domain 1"/>
    <property type="match status" value="1"/>
</dbReference>